<dbReference type="EMBL" id="CAJVQC010097805">
    <property type="protein sequence ID" value="CAG8829734.1"/>
    <property type="molecule type" value="Genomic_DNA"/>
</dbReference>
<organism evidence="1 2">
    <name type="scientific">Racocetra persica</name>
    <dbReference type="NCBI Taxonomy" id="160502"/>
    <lineage>
        <taxon>Eukaryota</taxon>
        <taxon>Fungi</taxon>
        <taxon>Fungi incertae sedis</taxon>
        <taxon>Mucoromycota</taxon>
        <taxon>Glomeromycotina</taxon>
        <taxon>Glomeromycetes</taxon>
        <taxon>Diversisporales</taxon>
        <taxon>Gigasporaceae</taxon>
        <taxon>Racocetra</taxon>
    </lineage>
</organism>
<keyword evidence="2" id="KW-1185">Reference proteome</keyword>
<gene>
    <name evidence="1" type="ORF">RPERSI_LOCUS27578</name>
</gene>
<evidence type="ECO:0000313" key="1">
    <source>
        <dbReference type="EMBL" id="CAG8829734.1"/>
    </source>
</evidence>
<evidence type="ECO:0000313" key="2">
    <source>
        <dbReference type="Proteomes" id="UP000789920"/>
    </source>
</evidence>
<name>A0ACA9S6L8_9GLOM</name>
<feature type="non-terminal residue" evidence="1">
    <location>
        <position position="1"/>
    </location>
</feature>
<feature type="non-terminal residue" evidence="1">
    <location>
        <position position="47"/>
    </location>
</feature>
<proteinExistence type="predicted"/>
<sequence>CTPRSTSSVVPPDLKLWPETSALGRIDWSFLQNHRLVAQDPSAFTNR</sequence>
<comment type="caution">
    <text evidence="1">The sequence shown here is derived from an EMBL/GenBank/DDBJ whole genome shotgun (WGS) entry which is preliminary data.</text>
</comment>
<accession>A0ACA9S6L8</accession>
<dbReference type="Proteomes" id="UP000789920">
    <property type="component" value="Unassembled WGS sequence"/>
</dbReference>
<reference evidence="1" key="1">
    <citation type="submission" date="2021-06" db="EMBL/GenBank/DDBJ databases">
        <authorList>
            <person name="Kallberg Y."/>
            <person name="Tangrot J."/>
            <person name="Rosling A."/>
        </authorList>
    </citation>
    <scope>NUCLEOTIDE SEQUENCE</scope>
    <source>
        <strain evidence="1">MA461A</strain>
    </source>
</reference>
<protein>
    <submittedName>
        <fullName evidence="1">28381_t:CDS:1</fullName>
    </submittedName>
</protein>